<evidence type="ECO:0000256" key="2">
    <source>
        <dbReference type="ARBA" id="ARBA00022840"/>
    </source>
</evidence>
<protein>
    <submittedName>
        <fullName evidence="4">Phosphoseryl-tRNA kinase</fullName>
    </submittedName>
</protein>
<keyword evidence="1" id="KW-0547">Nucleotide-binding</keyword>
<dbReference type="AlphaFoldDB" id="W5K9Y3"/>
<dbReference type="eggNOG" id="KOG4622">
    <property type="taxonomic scope" value="Eukaryota"/>
</dbReference>
<dbReference type="InterPro" id="IPR052648">
    <property type="entry name" value="Ser-tRNA(Sec)_kinase"/>
</dbReference>
<dbReference type="OrthoDB" id="9972657at2759"/>
<feature type="signal peptide" evidence="3">
    <location>
        <begin position="1"/>
        <end position="22"/>
    </location>
</feature>
<dbReference type="GeneTree" id="ENSGT00390000017554"/>
<keyword evidence="2" id="KW-0067">ATP-binding</keyword>
<feature type="chain" id="PRO_5030179368" evidence="3">
    <location>
        <begin position="23"/>
        <end position="347"/>
    </location>
</feature>
<dbReference type="Gene3D" id="3.40.50.300">
    <property type="entry name" value="P-loop containing nucleotide triphosphate hydrolases"/>
    <property type="match status" value="1"/>
</dbReference>
<dbReference type="Proteomes" id="UP000018467">
    <property type="component" value="Unassembled WGS sequence"/>
</dbReference>
<name>W5K9Y3_ASTMX</name>
<keyword evidence="3" id="KW-0732">Signal</keyword>
<dbReference type="GO" id="GO:0016301">
    <property type="term" value="F:kinase activity"/>
    <property type="evidence" value="ECO:0007669"/>
    <property type="project" value="TreeGrafter"/>
</dbReference>
<evidence type="ECO:0000256" key="3">
    <source>
        <dbReference type="SAM" id="SignalP"/>
    </source>
</evidence>
<reference evidence="5" key="1">
    <citation type="submission" date="2013-03" db="EMBL/GenBank/DDBJ databases">
        <authorList>
            <person name="Jeffery W."/>
            <person name="Warren W."/>
            <person name="Wilson R.K."/>
        </authorList>
    </citation>
    <scope>NUCLEOTIDE SEQUENCE</scope>
    <source>
        <strain evidence="5">female</strain>
    </source>
</reference>
<dbReference type="Ensembl" id="ENSAMXT00000004394.2">
    <property type="protein sequence ID" value="ENSAMXP00000004394.2"/>
    <property type="gene ID" value="ENSAMXG00000004297.2"/>
</dbReference>
<sequence>MPAAVCLCVLCGLPASGKSSLAQVVSSELHKQGWRTLILSYDQLISEDAFDFSTAVVDEDGVSRGQTRWRQHRQAVLSCVESFLQDSDAPGHCRIEKGVWERFSQAIQQQKILQALQKSTPQPVAVLLDDNFYYQSMRYEVYQLARKYSTGFCQVYLHCPVEVCLSRNLDRGRPVPDEVIVEMSKRMESPNAAKNNWEETSLTLNSTDFTNAHIQSLLQLMSSALKNPLSPVQDDSEQKEADRERCASSVVHQADQACRRLVSQAMVTARENKASSEVLRVLARDLSEQKTRFLQDLRRHVLHELPVSEGEAVDVERVVSRALTVFQQQREEVLQRHGVSSTRTTIA</sequence>
<dbReference type="SUPFAM" id="SSF52540">
    <property type="entry name" value="P-loop containing nucleoside triphosphate hydrolases"/>
    <property type="match status" value="1"/>
</dbReference>
<dbReference type="InterPro" id="IPR013641">
    <property type="entry name" value="KTI12/PSTK"/>
</dbReference>
<proteinExistence type="predicted"/>
<organism evidence="4 5">
    <name type="scientific">Astyanax mexicanus</name>
    <name type="common">Blind cave fish</name>
    <name type="synonym">Astyanax fasciatus mexicanus</name>
    <dbReference type="NCBI Taxonomy" id="7994"/>
    <lineage>
        <taxon>Eukaryota</taxon>
        <taxon>Metazoa</taxon>
        <taxon>Chordata</taxon>
        <taxon>Craniata</taxon>
        <taxon>Vertebrata</taxon>
        <taxon>Euteleostomi</taxon>
        <taxon>Actinopterygii</taxon>
        <taxon>Neopterygii</taxon>
        <taxon>Teleostei</taxon>
        <taxon>Ostariophysi</taxon>
        <taxon>Characiformes</taxon>
        <taxon>Characoidei</taxon>
        <taxon>Acestrorhamphidae</taxon>
        <taxon>Acestrorhamphinae</taxon>
        <taxon>Astyanax</taxon>
    </lineage>
</organism>
<reference evidence="5" key="2">
    <citation type="journal article" date="2014" name="Nat. Commun.">
        <title>The cavefish genome reveals candidate genes for eye loss.</title>
        <authorList>
            <person name="McGaugh S.E."/>
            <person name="Gross J.B."/>
            <person name="Aken B."/>
            <person name="Blin M."/>
            <person name="Borowsky R."/>
            <person name="Chalopin D."/>
            <person name="Hinaux H."/>
            <person name="Jeffery W.R."/>
            <person name="Keene A."/>
            <person name="Ma L."/>
            <person name="Minx P."/>
            <person name="Murphy D."/>
            <person name="O'Quin K.E."/>
            <person name="Retaux S."/>
            <person name="Rohner N."/>
            <person name="Searle S.M."/>
            <person name="Stahl B.A."/>
            <person name="Tabin C."/>
            <person name="Volff J.N."/>
            <person name="Yoshizawa M."/>
            <person name="Warren W.C."/>
        </authorList>
    </citation>
    <scope>NUCLEOTIDE SEQUENCE [LARGE SCALE GENOMIC DNA]</scope>
    <source>
        <strain evidence="5">female</strain>
    </source>
</reference>
<dbReference type="PANTHER" id="PTHR20873:SF0">
    <property type="entry name" value="L-SERYL-TRNA(SEC) KINASE"/>
    <property type="match status" value="1"/>
</dbReference>
<dbReference type="Bgee" id="ENSAMXG00000004297">
    <property type="expression patterns" value="Expressed in ovary and 12 other cell types or tissues"/>
</dbReference>
<dbReference type="InterPro" id="IPR027417">
    <property type="entry name" value="P-loop_NTPase"/>
</dbReference>
<accession>W5K9Y3</accession>
<keyword evidence="5" id="KW-1185">Reference proteome</keyword>
<dbReference type="HOGENOM" id="CLU_060632_0_0_1"/>
<dbReference type="InParanoid" id="W5K9Y3"/>
<dbReference type="PANTHER" id="PTHR20873">
    <property type="entry name" value="L-SERYL-TRNA(SEC) KINASE"/>
    <property type="match status" value="1"/>
</dbReference>
<dbReference type="STRING" id="7994.ENSAMXP00000004394"/>
<reference evidence="4" key="3">
    <citation type="submission" date="2025-08" db="UniProtKB">
        <authorList>
            <consortium name="Ensembl"/>
        </authorList>
    </citation>
    <scope>IDENTIFICATION</scope>
</reference>
<dbReference type="GO" id="GO:0005524">
    <property type="term" value="F:ATP binding"/>
    <property type="evidence" value="ECO:0007669"/>
    <property type="project" value="UniProtKB-KW"/>
</dbReference>
<dbReference type="GO" id="GO:0000049">
    <property type="term" value="F:tRNA binding"/>
    <property type="evidence" value="ECO:0007669"/>
    <property type="project" value="TreeGrafter"/>
</dbReference>
<evidence type="ECO:0000313" key="4">
    <source>
        <dbReference type="Ensembl" id="ENSAMXP00000004394.2"/>
    </source>
</evidence>
<dbReference type="FunCoup" id="W5K9Y3">
    <property type="interactions" value="121"/>
</dbReference>
<reference evidence="4" key="4">
    <citation type="submission" date="2025-09" db="UniProtKB">
        <authorList>
            <consortium name="Ensembl"/>
        </authorList>
    </citation>
    <scope>IDENTIFICATION</scope>
</reference>
<dbReference type="Pfam" id="PF08433">
    <property type="entry name" value="KTI12"/>
    <property type="match status" value="1"/>
</dbReference>
<evidence type="ECO:0000313" key="5">
    <source>
        <dbReference type="Proteomes" id="UP000018467"/>
    </source>
</evidence>
<evidence type="ECO:0000256" key="1">
    <source>
        <dbReference type="ARBA" id="ARBA00022741"/>
    </source>
</evidence>